<feature type="domain" description="N-acetyltransferase" evidence="1">
    <location>
        <begin position="4"/>
        <end position="178"/>
    </location>
</feature>
<evidence type="ECO:0000259" key="1">
    <source>
        <dbReference type="PROSITE" id="PS51186"/>
    </source>
</evidence>
<dbReference type="InterPro" id="IPR000182">
    <property type="entry name" value="GNAT_dom"/>
</dbReference>
<gene>
    <name evidence="2" type="ORF">D5F53_11465</name>
</gene>
<dbReference type="AlphaFoldDB" id="A0A385TJR1"/>
<dbReference type="GO" id="GO:0016747">
    <property type="term" value="F:acyltransferase activity, transferring groups other than amino-acyl groups"/>
    <property type="evidence" value="ECO:0007669"/>
    <property type="project" value="InterPro"/>
</dbReference>
<organism evidence="2 3">
    <name type="scientific">Paenibacillus lautus</name>
    <name type="common">Bacillus lautus</name>
    <dbReference type="NCBI Taxonomy" id="1401"/>
    <lineage>
        <taxon>Bacteria</taxon>
        <taxon>Bacillati</taxon>
        <taxon>Bacillota</taxon>
        <taxon>Bacilli</taxon>
        <taxon>Bacillales</taxon>
        <taxon>Paenibacillaceae</taxon>
        <taxon>Paenibacillus</taxon>
    </lineage>
</organism>
<dbReference type="SUPFAM" id="SSF55729">
    <property type="entry name" value="Acyl-CoA N-acyltransferases (Nat)"/>
    <property type="match status" value="1"/>
</dbReference>
<reference evidence="2 3" key="1">
    <citation type="submission" date="2018-09" db="EMBL/GenBank/DDBJ databases">
        <title>Genome Sequence of Paenibacillus lautus Strain E7593-69, Azo Dye-Degrading Bacteria, Isolated from Commercial Tattoo Inks.</title>
        <authorList>
            <person name="Nho S.W."/>
            <person name="Kim S.-J."/>
            <person name="Kweon O."/>
            <person name="Cerniglia C.E."/>
        </authorList>
    </citation>
    <scope>NUCLEOTIDE SEQUENCE [LARGE SCALE GENOMIC DNA]</scope>
    <source>
        <strain evidence="2 3">E7593-69</strain>
    </source>
</reference>
<evidence type="ECO:0000313" key="2">
    <source>
        <dbReference type="EMBL" id="AYB43876.1"/>
    </source>
</evidence>
<protein>
    <submittedName>
        <fullName evidence="2">GNAT family N-acetyltransferase</fullName>
    </submittedName>
</protein>
<dbReference type="PROSITE" id="PS51186">
    <property type="entry name" value="GNAT"/>
    <property type="match status" value="1"/>
</dbReference>
<evidence type="ECO:0000313" key="3">
    <source>
        <dbReference type="Proteomes" id="UP000266552"/>
    </source>
</evidence>
<dbReference type="EMBL" id="CP032412">
    <property type="protein sequence ID" value="AYB43876.1"/>
    <property type="molecule type" value="Genomic_DNA"/>
</dbReference>
<keyword evidence="3" id="KW-1185">Reference proteome</keyword>
<proteinExistence type="predicted"/>
<name>A0A385TJR1_PAELA</name>
<keyword evidence="2" id="KW-0808">Transferase</keyword>
<sequence length="187" mass="21674">MFHVEIRRPNRSDRKAMEHFFRFVITDTFAKEGLADLSEDIEQEIDSKIRCLNEDIATNGEQRYFLIGLVDNSVVSSIEFGPSNELIRKSSNGELRDVVEIGTVFVHPDYQQQGIGSLMLQIMYLTLLNKGMTEFCLDSGYTRAQRIWKKKLGEPDYVLQDHWGSGVDHMIWRRRMMDVPIVFSIGH</sequence>
<accession>A0A385TJR1</accession>
<dbReference type="Pfam" id="PF00583">
    <property type="entry name" value="Acetyltransf_1"/>
    <property type="match status" value="1"/>
</dbReference>
<dbReference type="RefSeq" id="WP_119847794.1">
    <property type="nucleotide sequence ID" value="NZ_CP032412.1"/>
</dbReference>
<dbReference type="InterPro" id="IPR016181">
    <property type="entry name" value="Acyl_CoA_acyltransferase"/>
</dbReference>
<dbReference type="KEGG" id="plw:D5F53_11465"/>
<dbReference type="CDD" id="cd04301">
    <property type="entry name" value="NAT_SF"/>
    <property type="match status" value="1"/>
</dbReference>
<dbReference type="Gene3D" id="3.40.630.30">
    <property type="match status" value="1"/>
</dbReference>
<dbReference type="Proteomes" id="UP000266552">
    <property type="component" value="Chromosome"/>
</dbReference>